<dbReference type="Proteomes" id="UP000596276">
    <property type="component" value="Chromosome 2"/>
</dbReference>
<name>A0A7U2ME60_ASPFN</name>
<dbReference type="VEuPathDB" id="FungiDB:F9C07_2128303"/>
<sequence length="58" mass="7014">FFSFLFFFFFLQPTPWVLFLFKPPGFFSPLFYCSITGLSSFLLIFFTISWQLLIYGCW</sequence>
<keyword evidence="1" id="KW-1133">Transmembrane helix</keyword>
<feature type="transmembrane region" description="Helical" evidence="1">
    <location>
        <begin position="29"/>
        <end position="55"/>
    </location>
</feature>
<proteinExistence type="predicted"/>
<dbReference type="EMBL" id="CP044622">
    <property type="protein sequence ID" value="QRD82044.1"/>
    <property type="molecule type" value="Genomic_DNA"/>
</dbReference>
<feature type="non-terminal residue" evidence="2">
    <location>
        <position position="1"/>
    </location>
</feature>
<keyword evidence="1" id="KW-0812">Transmembrane</keyword>
<evidence type="ECO:0000256" key="1">
    <source>
        <dbReference type="SAM" id="Phobius"/>
    </source>
</evidence>
<accession>A0A7U2ME60</accession>
<organism evidence="2 3">
    <name type="scientific">Aspergillus flavus (strain ATCC 200026 / FGSC A1120 / IAM 13836 / NRRL 3357 / JCM 12722 / SRRC 167)</name>
    <dbReference type="NCBI Taxonomy" id="332952"/>
    <lineage>
        <taxon>Eukaryota</taxon>
        <taxon>Fungi</taxon>
        <taxon>Dikarya</taxon>
        <taxon>Ascomycota</taxon>
        <taxon>Pezizomycotina</taxon>
        <taxon>Eurotiomycetes</taxon>
        <taxon>Eurotiomycetidae</taxon>
        <taxon>Eurotiales</taxon>
        <taxon>Aspergillaceae</taxon>
        <taxon>Aspergillus</taxon>
        <taxon>Aspergillus subgen. Circumdati</taxon>
    </lineage>
</organism>
<keyword evidence="1" id="KW-0472">Membrane</keyword>
<gene>
    <name evidence="2" type="ORF">F9C07_2128303</name>
</gene>
<evidence type="ECO:0000313" key="2">
    <source>
        <dbReference type="EMBL" id="QRD82044.1"/>
    </source>
</evidence>
<reference evidence="3" key="1">
    <citation type="journal article" date="2021" name="G3 (Bethesda)">
        <title>Chromosome assembled and annotated genome sequence of Aspergillus flavus NRRL 3357.</title>
        <authorList>
            <person name="Skerker J.M."/>
            <person name="Pianalto K.M."/>
            <person name="Mondo S.J."/>
            <person name="Yang K."/>
            <person name="Arkin A.P."/>
            <person name="Keller N.P."/>
            <person name="Grigoriev I.V."/>
            <person name="Louise Glass N.L."/>
        </authorList>
    </citation>
    <scope>NUCLEOTIDE SEQUENCE [LARGE SCALE GENOMIC DNA]</scope>
    <source>
        <strain evidence="3">ATCC 200026 / FGSC A1120 / IAM 13836 / NRRL 3357 / JCM 12722 / SRRC 167</strain>
    </source>
</reference>
<dbReference type="AlphaFoldDB" id="A0A7U2ME60"/>
<keyword evidence="3" id="KW-1185">Reference proteome</keyword>
<evidence type="ECO:0000313" key="3">
    <source>
        <dbReference type="Proteomes" id="UP000596276"/>
    </source>
</evidence>
<protein>
    <submittedName>
        <fullName evidence="2">Uncharacterized protein</fullName>
    </submittedName>
</protein>